<sequence length="120" mass="13936">MYNPTPKKNAVLRAIYDAGHPLTFTEIRQLTQESDPYSALRSLRNERLVTFVDEQNSRRYKITLAGEGIAEKINPRTLTIPRAACRIRPTNIFDECRRNWVNLRIFQIMGSTRRGTAEVR</sequence>
<protein>
    <submittedName>
        <fullName evidence="1">Uncharacterized protein</fullName>
    </submittedName>
</protein>
<dbReference type="RefSeq" id="WP_160621311.1">
    <property type="nucleotide sequence ID" value="NZ_CP028271.1"/>
</dbReference>
<dbReference type="KEGG" id="mint:C7M51_01598"/>
<dbReference type="EMBL" id="CP028271">
    <property type="protein sequence ID" value="QHM71312.1"/>
    <property type="molecule type" value="Genomic_DNA"/>
</dbReference>
<organism evidence="1 2">
    <name type="scientific">Mixta intestinalis</name>
    <dbReference type="NCBI Taxonomy" id="1615494"/>
    <lineage>
        <taxon>Bacteria</taxon>
        <taxon>Pseudomonadati</taxon>
        <taxon>Pseudomonadota</taxon>
        <taxon>Gammaproteobacteria</taxon>
        <taxon>Enterobacterales</taxon>
        <taxon>Erwiniaceae</taxon>
        <taxon>Mixta</taxon>
    </lineage>
</organism>
<dbReference type="InterPro" id="IPR036390">
    <property type="entry name" value="WH_DNA-bd_sf"/>
</dbReference>
<name>A0A6P1PYY0_9GAMM</name>
<reference evidence="1 2" key="1">
    <citation type="submission" date="2018-03" db="EMBL/GenBank/DDBJ databases">
        <title>Pantoea intestinalis SRCM103226 isolated form the mealworm.</title>
        <authorList>
            <person name="Jeong D.-Y."/>
            <person name="Kim J.W."/>
        </authorList>
    </citation>
    <scope>NUCLEOTIDE SEQUENCE [LARGE SCALE GENOMIC DNA]</scope>
    <source>
        <strain evidence="1 2">SRCM103226</strain>
    </source>
</reference>
<dbReference type="SUPFAM" id="SSF46785">
    <property type="entry name" value="Winged helix' DNA-binding domain"/>
    <property type="match status" value="1"/>
</dbReference>
<dbReference type="AlphaFoldDB" id="A0A6P1PYY0"/>
<accession>A0A6P1PYY0</accession>
<evidence type="ECO:0000313" key="1">
    <source>
        <dbReference type="EMBL" id="QHM71312.1"/>
    </source>
</evidence>
<evidence type="ECO:0000313" key="2">
    <source>
        <dbReference type="Proteomes" id="UP000464053"/>
    </source>
</evidence>
<gene>
    <name evidence="1" type="ORF">C7M51_01598</name>
</gene>
<keyword evidence="2" id="KW-1185">Reference proteome</keyword>
<proteinExistence type="predicted"/>
<dbReference type="Proteomes" id="UP000464053">
    <property type="component" value="Chromosome"/>
</dbReference>